<sequence length="165" mass="19081">MIIIQHITTLWTKKSRGMPEAEQRNAVPHRLLLPEAPRPLPPVIIHEVIAQEGNDFQLKQTTQFPVSEEQYWSFQFQQQSDQLEVLFTYSWTEHGAPDRGSYTRPLFSLKLSQTGAFSINGRFSSYDGQYYAAHSVNLGFVDRFHDNLFLTQAPEHSIDLRAQLF</sequence>
<protein>
    <submittedName>
        <fullName evidence="1">Uncharacterized protein</fullName>
    </submittedName>
</protein>
<proteinExistence type="predicted"/>
<reference evidence="1 2" key="1">
    <citation type="submission" date="2019-03" db="EMBL/GenBank/DDBJ databases">
        <title>Deep-cultivation of Planctomycetes and their phenomic and genomic characterization uncovers novel biology.</title>
        <authorList>
            <person name="Wiegand S."/>
            <person name="Jogler M."/>
            <person name="Boedeker C."/>
            <person name="Pinto D."/>
            <person name="Vollmers J."/>
            <person name="Rivas-Marin E."/>
            <person name="Kohn T."/>
            <person name="Peeters S.H."/>
            <person name="Heuer A."/>
            <person name="Rast P."/>
            <person name="Oberbeckmann S."/>
            <person name="Bunk B."/>
            <person name="Jeske O."/>
            <person name="Meyerdierks A."/>
            <person name="Storesund J.E."/>
            <person name="Kallscheuer N."/>
            <person name="Luecker S."/>
            <person name="Lage O.M."/>
            <person name="Pohl T."/>
            <person name="Merkel B.J."/>
            <person name="Hornburger P."/>
            <person name="Mueller R.-W."/>
            <person name="Bruemmer F."/>
            <person name="Labrenz M."/>
            <person name="Spormann A.M."/>
            <person name="Op den Camp H."/>
            <person name="Overmann J."/>
            <person name="Amann R."/>
            <person name="Jetten M.S.M."/>
            <person name="Mascher T."/>
            <person name="Medema M.H."/>
            <person name="Devos D.P."/>
            <person name="Kaster A.-K."/>
            <person name="Ovreas L."/>
            <person name="Rohde M."/>
            <person name="Galperin M.Y."/>
            <person name="Jogler C."/>
        </authorList>
    </citation>
    <scope>NUCLEOTIDE SEQUENCE [LARGE SCALE GENOMIC DNA]</scope>
    <source>
        <strain evidence="1 2">Enr10</strain>
    </source>
</reference>
<accession>A0A517Q835</accession>
<name>A0A517Q835_9PLAN</name>
<dbReference type="AlphaFoldDB" id="A0A517Q835"/>
<evidence type="ECO:0000313" key="1">
    <source>
        <dbReference type="EMBL" id="QDT27751.1"/>
    </source>
</evidence>
<organism evidence="1 2">
    <name type="scientific">Gimesia panareensis</name>
    <dbReference type="NCBI Taxonomy" id="2527978"/>
    <lineage>
        <taxon>Bacteria</taxon>
        <taxon>Pseudomonadati</taxon>
        <taxon>Planctomycetota</taxon>
        <taxon>Planctomycetia</taxon>
        <taxon>Planctomycetales</taxon>
        <taxon>Planctomycetaceae</taxon>
        <taxon>Gimesia</taxon>
    </lineage>
</organism>
<dbReference type="Proteomes" id="UP000315647">
    <property type="component" value="Chromosome"/>
</dbReference>
<evidence type="ECO:0000313" key="2">
    <source>
        <dbReference type="Proteomes" id="UP000315647"/>
    </source>
</evidence>
<keyword evidence="2" id="KW-1185">Reference proteome</keyword>
<dbReference type="EMBL" id="CP037421">
    <property type="protein sequence ID" value="QDT27751.1"/>
    <property type="molecule type" value="Genomic_DNA"/>
</dbReference>
<gene>
    <name evidence="1" type="ORF">Enr10x_30810</name>
</gene>